<accession>A0A6C0IFV1</accession>
<name>A0A6C0IFV1_9ZZZZ</name>
<sequence length="153" mass="17843">MFKDNLINVDHKNKNDKTLWYFRSPDILINEEYKPGTTIFVKKQAKIPKLLTFTMNSFQGNFNKLNENVALVKIKNKNTCLVFKAPQYDGNSREFNVPFVSVLWEREHTFNNNKKSVTQEELNNMFIGTFSIEILGDWTQGMEVIGLDNVIIM</sequence>
<dbReference type="EMBL" id="MN740170">
    <property type="protein sequence ID" value="QHT91812.1"/>
    <property type="molecule type" value="Genomic_DNA"/>
</dbReference>
<organism evidence="1">
    <name type="scientific">viral metagenome</name>
    <dbReference type="NCBI Taxonomy" id="1070528"/>
    <lineage>
        <taxon>unclassified sequences</taxon>
        <taxon>metagenomes</taxon>
        <taxon>organismal metagenomes</taxon>
    </lineage>
</organism>
<proteinExistence type="predicted"/>
<evidence type="ECO:0000313" key="1">
    <source>
        <dbReference type="EMBL" id="QHT91812.1"/>
    </source>
</evidence>
<evidence type="ECO:0008006" key="2">
    <source>
        <dbReference type="Google" id="ProtNLM"/>
    </source>
</evidence>
<dbReference type="AlphaFoldDB" id="A0A6C0IFV1"/>
<reference evidence="1" key="1">
    <citation type="journal article" date="2020" name="Nature">
        <title>Giant virus diversity and host interactions through global metagenomics.</title>
        <authorList>
            <person name="Schulz F."/>
            <person name="Roux S."/>
            <person name="Paez-Espino D."/>
            <person name="Jungbluth S."/>
            <person name="Walsh D.A."/>
            <person name="Denef V.J."/>
            <person name="McMahon K.D."/>
            <person name="Konstantinidis K.T."/>
            <person name="Eloe-Fadrosh E.A."/>
            <person name="Kyrpides N.C."/>
            <person name="Woyke T."/>
        </authorList>
    </citation>
    <scope>NUCLEOTIDE SEQUENCE</scope>
    <source>
        <strain evidence="1">GVMAG-M-3300023184-86</strain>
    </source>
</reference>
<protein>
    <recommendedName>
        <fullName evidence="2">NADH:ubiquinone oxidoreductase intermediate-associated protein 30 domain-containing protein</fullName>
    </recommendedName>
</protein>